<keyword evidence="3 8" id="KW-0813">Transport</keyword>
<evidence type="ECO:0000313" key="11">
    <source>
        <dbReference type="EMBL" id="MBC5735761.1"/>
    </source>
</evidence>
<comment type="caution">
    <text evidence="11">The sequence shown here is derived from an EMBL/GenBank/DDBJ whole genome shotgun (WGS) entry which is preliminary data.</text>
</comment>
<reference evidence="11" key="1">
    <citation type="submission" date="2020-08" db="EMBL/GenBank/DDBJ databases">
        <title>Genome public.</title>
        <authorList>
            <person name="Liu C."/>
            <person name="Sun Q."/>
        </authorList>
    </citation>
    <scope>NUCLEOTIDE SEQUENCE</scope>
    <source>
        <strain evidence="11">NSJ-52</strain>
    </source>
</reference>
<gene>
    <name evidence="11" type="ORF">H8S62_01885</name>
</gene>
<dbReference type="InterPro" id="IPR051322">
    <property type="entry name" value="AA_ABC_Transporter_Permease"/>
</dbReference>
<feature type="transmembrane region" description="Helical" evidence="8">
    <location>
        <begin position="104"/>
        <end position="121"/>
    </location>
</feature>
<dbReference type="Proteomes" id="UP000607645">
    <property type="component" value="Unassembled WGS sequence"/>
</dbReference>
<keyword evidence="6 8" id="KW-1133">Transmembrane helix</keyword>
<keyword evidence="7 8" id="KW-0472">Membrane</keyword>
<dbReference type="GO" id="GO:0048473">
    <property type="term" value="P:D-methionine transmembrane transport"/>
    <property type="evidence" value="ECO:0007669"/>
    <property type="project" value="TreeGrafter"/>
</dbReference>
<feature type="compositionally biased region" description="Basic residues" evidence="9">
    <location>
        <begin position="246"/>
        <end position="257"/>
    </location>
</feature>
<feature type="transmembrane region" description="Helical" evidence="8">
    <location>
        <begin position="71"/>
        <end position="92"/>
    </location>
</feature>
<evidence type="ECO:0000256" key="9">
    <source>
        <dbReference type="SAM" id="MobiDB-lite"/>
    </source>
</evidence>
<comment type="subcellular location">
    <subcellularLocation>
        <location evidence="1 8">Cell membrane</location>
        <topology evidence="1 8">Multi-pass membrane protein</topology>
    </subcellularLocation>
</comment>
<evidence type="ECO:0000256" key="3">
    <source>
        <dbReference type="ARBA" id="ARBA00022448"/>
    </source>
</evidence>
<dbReference type="PANTHER" id="PTHR30450:SF1">
    <property type="entry name" value="D-METHIONINE TRANSPORT SYSTEM PERMEASE PROTEIN METI-RELATED"/>
    <property type="match status" value="1"/>
</dbReference>
<keyword evidence="12" id="KW-1185">Reference proteome</keyword>
<dbReference type="Pfam" id="PF00528">
    <property type="entry name" value="BPD_transp_1"/>
    <property type="match status" value="1"/>
</dbReference>
<keyword evidence="4" id="KW-1003">Cell membrane</keyword>
<evidence type="ECO:0000256" key="5">
    <source>
        <dbReference type="ARBA" id="ARBA00022692"/>
    </source>
</evidence>
<proteinExistence type="inferred from homology"/>
<dbReference type="EMBL" id="JACOPQ010000001">
    <property type="protein sequence ID" value="MBC5735761.1"/>
    <property type="molecule type" value="Genomic_DNA"/>
</dbReference>
<evidence type="ECO:0000256" key="8">
    <source>
        <dbReference type="RuleBase" id="RU363032"/>
    </source>
</evidence>
<dbReference type="SUPFAM" id="SSF161098">
    <property type="entry name" value="MetI-like"/>
    <property type="match status" value="1"/>
</dbReference>
<dbReference type="Gene3D" id="1.10.3720.10">
    <property type="entry name" value="MetI-like"/>
    <property type="match status" value="1"/>
</dbReference>
<dbReference type="RefSeq" id="WP_186918300.1">
    <property type="nucleotide sequence ID" value="NZ_JACOPQ010000001.1"/>
</dbReference>
<evidence type="ECO:0000256" key="1">
    <source>
        <dbReference type="ARBA" id="ARBA00004651"/>
    </source>
</evidence>
<keyword evidence="5 8" id="KW-0812">Transmembrane</keyword>
<organism evidence="11 12">
    <name type="scientific">Lawsonibacter faecis</name>
    <dbReference type="NCBI Taxonomy" id="2763052"/>
    <lineage>
        <taxon>Bacteria</taxon>
        <taxon>Bacillati</taxon>
        <taxon>Bacillota</taxon>
        <taxon>Clostridia</taxon>
        <taxon>Eubacteriales</taxon>
        <taxon>Oscillospiraceae</taxon>
        <taxon>Lawsonibacter</taxon>
    </lineage>
</organism>
<feature type="region of interest" description="Disordered" evidence="9">
    <location>
        <begin position="238"/>
        <end position="257"/>
    </location>
</feature>
<feature type="transmembrane region" description="Helical" evidence="8">
    <location>
        <begin position="159"/>
        <end position="185"/>
    </location>
</feature>
<evidence type="ECO:0000256" key="4">
    <source>
        <dbReference type="ARBA" id="ARBA00022475"/>
    </source>
</evidence>
<dbReference type="PANTHER" id="PTHR30450">
    <property type="entry name" value="ABC TRANSPORTER PERMEASE"/>
    <property type="match status" value="1"/>
</dbReference>
<accession>A0A8J6JAC0</accession>
<feature type="transmembrane region" description="Helical" evidence="8">
    <location>
        <begin position="197"/>
        <end position="216"/>
    </location>
</feature>
<protein>
    <submittedName>
        <fullName evidence="11">ABC transporter permease</fullName>
    </submittedName>
</protein>
<feature type="transmembrane region" description="Helical" evidence="8">
    <location>
        <begin position="29"/>
        <end position="51"/>
    </location>
</feature>
<dbReference type="InterPro" id="IPR035906">
    <property type="entry name" value="MetI-like_sf"/>
</dbReference>
<dbReference type="CDD" id="cd06261">
    <property type="entry name" value="TM_PBP2"/>
    <property type="match status" value="1"/>
</dbReference>
<evidence type="ECO:0000259" key="10">
    <source>
        <dbReference type="PROSITE" id="PS50928"/>
    </source>
</evidence>
<evidence type="ECO:0000313" key="12">
    <source>
        <dbReference type="Proteomes" id="UP000607645"/>
    </source>
</evidence>
<comment type="similarity">
    <text evidence="2">Belongs to the binding-protein-dependent transport system permease family. CysTW subfamily.</text>
</comment>
<sequence length="257" mass="27705">MDKFISGVTEALTNPKMQQEFLSGTWETIYSTFLATLLACVLGLVLGVVLVTGGKDGIRPLPSPLMKVLNFIVNILRSVPFLILMMMLLPVFKPIIKTTIGTPAAILPLTAAAAPFVARLVETSLREVDKGVIEAAQSMGCSTMQIICKVILPESKPALIGGFTTALITILGYGSMAGFIGGGGLGKIAINYGYNKYNYGVMFVAVVLIVVLVQIFQTIGTRVAARCDKRIARTNRRSRAAELRKEMRKNRHAPGAM</sequence>
<dbReference type="InterPro" id="IPR000515">
    <property type="entry name" value="MetI-like"/>
</dbReference>
<dbReference type="GO" id="GO:0005886">
    <property type="term" value="C:plasma membrane"/>
    <property type="evidence" value="ECO:0007669"/>
    <property type="project" value="UniProtKB-SubCell"/>
</dbReference>
<dbReference type="FunFam" id="1.10.3720.10:FF:000002">
    <property type="entry name" value="D-methionine ABC transporter permease MetI"/>
    <property type="match status" value="1"/>
</dbReference>
<evidence type="ECO:0000256" key="7">
    <source>
        <dbReference type="ARBA" id="ARBA00023136"/>
    </source>
</evidence>
<evidence type="ECO:0000256" key="2">
    <source>
        <dbReference type="ARBA" id="ARBA00007069"/>
    </source>
</evidence>
<dbReference type="PROSITE" id="PS50928">
    <property type="entry name" value="ABC_TM1"/>
    <property type="match status" value="1"/>
</dbReference>
<evidence type="ECO:0000256" key="6">
    <source>
        <dbReference type="ARBA" id="ARBA00022989"/>
    </source>
</evidence>
<name>A0A8J6JAC0_9FIRM</name>
<feature type="domain" description="ABC transmembrane type-1" evidence="10">
    <location>
        <begin position="25"/>
        <end position="220"/>
    </location>
</feature>
<dbReference type="AlphaFoldDB" id="A0A8J6JAC0"/>